<dbReference type="InterPro" id="IPR045093">
    <property type="entry name" value="Cullin"/>
</dbReference>
<dbReference type="InterPro" id="IPR036390">
    <property type="entry name" value="WH_DNA-bd_sf"/>
</dbReference>
<dbReference type="Gene3D" id="3.30.230.130">
    <property type="entry name" value="Cullin, Chain C, Domain 2"/>
    <property type="match status" value="1"/>
</dbReference>
<keyword evidence="9" id="KW-1185">Reference proteome</keyword>
<evidence type="ECO:0000313" key="8">
    <source>
        <dbReference type="EMBL" id="OKL61551.1"/>
    </source>
</evidence>
<dbReference type="InterPro" id="IPR059120">
    <property type="entry name" value="Cullin-like_AB"/>
</dbReference>
<dbReference type="FunFam" id="1.20.1310.10:FF:000002">
    <property type="entry name" value="cullin-3 isoform X1"/>
    <property type="match status" value="1"/>
</dbReference>
<dbReference type="SUPFAM" id="SSF75632">
    <property type="entry name" value="Cullin homology domain"/>
    <property type="match status" value="1"/>
</dbReference>
<proteinExistence type="inferred from homology"/>
<dbReference type="SUPFAM" id="SSF74788">
    <property type="entry name" value="Cullin repeat-like"/>
    <property type="match status" value="1"/>
</dbReference>
<dbReference type="InterPro" id="IPR001373">
    <property type="entry name" value="Cullin_N"/>
</dbReference>
<feature type="domain" description="Cullin family profile" evidence="7">
    <location>
        <begin position="441"/>
        <end position="688"/>
    </location>
</feature>
<keyword evidence="2" id="KW-1017">Isopeptide bond</keyword>
<dbReference type="InterPro" id="IPR019559">
    <property type="entry name" value="Cullin_neddylation_domain"/>
</dbReference>
<dbReference type="EMBL" id="LFMY01000004">
    <property type="protein sequence ID" value="OKL61551.1"/>
    <property type="molecule type" value="Genomic_DNA"/>
</dbReference>
<dbReference type="SUPFAM" id="SSF46785">
    <property type="entry name" value="Winged helix' DNA-binding domain"/>
    <property type="match status" value="1"/>
</dbReference>
<evidence type="ECO:0000256" key="5">
    <source>
        <dbReference type="RuleBase" id="RU003829"/>
    </source>
</evidence>
<dbReference type="InterPro" id="IPR016158">
    <property type="entry name" value="Cullin_homology"/>
</dbReference>
<dbReference type="Proteomes" id="UP000214365">
    <property type="component" value="Unassembled WGS sequence"/>
</dbReference>
<dbReference type="OrthoDB" id="27073at2759"/>
<evidence type="ECO:0000256" key="3">
    <source>
        <dbReference type="ARBA" id="ARBA00022843"/>
    </source>
</evidence>
<dbReference type="AlphaFoldDB" id="A0A225AJ99"/>
<dbReference type="Pfam" id="PF26557">
    <property type="entry name" value="Cullin_AB"/>
    <property type="match status" value="1"/>
</dbReference>
<evidence type="ECO:0000256" key="2">
    <source>
        <dbReference type="ARBA" id="ARBA00022499"/>
    </source>
</evidence>
<dbReference type="GeneID" id="31003208"/>
<dbReference type="FunFam" id="1.10.10.10:FF:000014">
    <property type="entry name" value="Cullin 1"/>
    <property type="match status" value="1"/>
</dbReference>
<keyword evidence="3" id="KW-0832">Ubl conjugation</keyword>
<feature type="region of interest" description="Disordered" evidence="6">
    <location>
        <begin position="365"/>
        <end position="387"/>
    </location>
</feature>
<dbReference type="FunFam" id="3.30.230.130:FF:000011">
    <property type="entry name" value="SCF ubiquitin ligase subunit CulC, putative"/>
    <property type="match status" value="1"/>
</dbReference>
<dbReference type="PROSITE" id="PS50069">
    <property type="entry name" value="CULLIN_2"/>
    <property type="match status" value="1"/>
</dbReference>
<dbReference type="PANTHER" id="PTHR11932">
    <property type="entry name" value="CULLIN"/>
    <property type="match status" value="1"/>
</dbReference>
<sequence>MAMRARQKVRAPRRALGNKNGDFEAIWAVLSSSLREINTKNASSLSFEELYRSSYKIVILSKGEELYERVKQLEQEWLSSHVCQNIVSAISPVLLLNIDPSDISDQANERRAAGEKFLAAMRAAWEDHQLCMGMITDVLMYMDKNMSNDQKPSIYTVAMCLFRDHVLRSAVPDSNSTIYNIFESTVLFMIQLERTGEIIDRPLVRHCIYMLEGLYETVTEEESAKLYLSVFEPAFLETSRTFYQNEGRRLLETADAATFCRISSERISEEDERCHATLSTYSEQKIKGVIDTEMISKNIADVINLEGSGVRHMLDHDKVQDLANVYELNARIDAKKVALTKAIQKRIVQLGDEINAAAKNFATSAAPVADGEKKSKDEKETQKPAAPPVNYQTAAAIKWVDDILNLKKKFDTIWARAFSSDQGMHTSFTNSFSDFINSNNRSSEYLSLFFDENLKKGIKGKTDAEVDVLLESGITLLRYIRDKDLFETYYKKHLSRRLLMKRSVSMDVERQMISKMKMEVGNQFTQRLESMFKDMTVSEDLTNSYKTHMSRTGSADSKRFELEISVLTSTMWPMEIMSSSKDGEMQLPCIFPKEVDTVRQSFEKFYLDKHSGRKLSWQASMGTADIRATFPRPEGKYARHDLNVSTYAMVILLLFNDLPVDQSLTYEEIQARTRIPDHDLIRNLQSLAVAPKTRVLKKDPMSKDVKPTDRFFYNAAFKSQFTKVRIGVVSSSGNKVESQNERSETEKKMNEERGGSIEAAVVRIMKQRKKLAHSQLITEVLGQLAARFVPDVNMIKKRIESLIDREYLERIPDSDPPAYGYVA</sequence>
<accession>A0A225AJ99</accession>
<evidence type="ECO:0000256" key="4">
    <source>
        <dbReference type="PROSITE-ProRule" id="PRU00330"/>
    </source>
</evidence>
<dbReference type="SMART" id="SM00182">
    <property type="entry name" value="CULLIN"/>
    <property type="match status" value="1"/>
</dbReference>
<dbReference type="FunFam" id="1.20.1310.10:FF:000001">
    <property type="entry name" value="Cullin 3"/>
    <property type="match status" value="1"/>
</dbReference>
<feature type="compositionally biased region" description="Basic and acidic residues" evidence="6">
    <location>
        <begin position="738"/>
        <end position="752"/>
    </location>
</feature>
<dbReference type="Gene3D" id="1.10.10.10">
    <property type="entry name" value="Winged helix-like DNA-binding domain superfamily/Winged helix DNA-binding domain"/>
    <property type="match status" value="1"/>
</dbReference>
<feature type="compositionally biased region" description="Basic and acidic residues" evidence="6">
    <location>
        <begin position="370"/>
        <end position="382"/>
    </location>
</feature>
<name>A0A225AJ99_TALAT</name>
<dbReference type="InterPro" id="IPR016159">
    <property type="entry name" value="Cullin_repeat-like_dom_sf"/>
</dbReference>
<dbReference type="GO" id="GO:0006511">
    <property type="term" value="P:ubiquitin-dependent protein catabolic process"/>
    <property type="evidence" value="ECO:0007669"/>
    <property type="project" value="InterPro"/>
</dbReference>
<dbReference type="RefSeq" id="XP_020121672.1">
    <property type="nucleotide sequence ID" value="XM_020265755.1"/>
</dbReference>
<dbReference type="SMART" id="SM00884">
    <property type="entry name" value="Cullin_Nedd8"/>
    <property type="match status" value="1"/>
</dbReference>
<dbReference type="Pfam" id="PF10557">
    <property type="entry name" value="Cullin_Nedd8"/>
    <property type="match status" value="1"/>
</dbReference>
<dbReference type="InterPro" id="IPR036388">
    <property type="entry name" value="WH-like_DNA-bd_sf"/>
</dbReference>
<evidence type="ECO:0000313" key="9">
    <source>
        <dbReference type="Proteomes" id="UP000214365"/>
    </source>
</evidence>
<evidence type="ECO:0000259" key="7">
    <source>
        <dbReference type="PROSITE" id="PS50069"/>
    </source>
</evidence>
<organism evidence="8 9">
    <name type="scientific">Talaromyces atroroseus</name>
    <dbReference type="NCBI Taxonomy" id="1441469"/>
    <lineage>
        <taxon>Eukaryota</taxon>
        <taxon>Fungi</taxon>
        <taxon>Dikarya</taxon>
        <taxon>Ascomycota</taxon>
        <taxon>Pezizomycotina</taxon>
        <taxon>Eurotiomycetes</taxon>
        <taxon>Eurotiomycetidae</taxon>
        <taxon>Eurotiales</taxon>
        <taxon>Trichocomaceae</taxon>
        <taxon>Talaromyces</taxon>
        <taxon>Talaromyces sect. Trachyspermi</taxon>
    </lineage>
</organism>
<evidence type="ECO:0000256" key="6">
    <source>
        <dbReference type="SAM" id="MobiDB-lite"/>
    </source>
</evidence>
<dbReference type="STRING" id="1441469.A0A225AJ99"/>
<dbReference type="InterPro" id="IPR036317">
    <property type="entry name" value="Cullin_homology_sf"/>
</dbReference>
<evidence type="ECO:0000256" key="1">
    <source>
        <dbReference type="ARBA" id="ARBA00006019"/>
    </source>
</evidence>
<comment type="similarity">
    <text evidence="1 4 5">Belongs to the cullin family.</text>
</comment>
<comment type="caution">
    <text evidence="8">The sequence shown here is derived from an EMBL/GenBank/DDBJ whole genome shotgun (WGS) entry which is preliminary data.</text>
</comment>
<dbReference type="FunFam" id="1.20.1310.10:FF:000061">
    <property type="entry name" value="Related to cullulin 3"/>
    <property type="match status" value="1"/>
</dbReference>
<dbReference type="Gene3D" id="1.20.1310.10">
    <property type="entry name" value="Cullin Repeats"/>
    <property type="match status" value="4"/>
</dbReference>
<feature type="region of interest" description="Disordered" evidence="6">
    <location>
        <begin position="732"/>
        <end position="752"/>
    </location>
</feature>
<dbReference type="FunFam" id="1.20.1310.10:FF:000036">
    <property type="entry name" value="SCF ubiquitin ligase subunit CulC, putative"/>
    <property type="match status" value="1"/>
</dbReference>
<protein>
    <recommendedName>
        <fullName evidence="7">Cullin family profile domain-containing protein</fullName>
    </recommendedName>
</protein>
<gene>
    <name evidence="8" type="ORF">UA08_03453</name>
</gene>
<dbReference type="GO" id="GO:0031625">
    <property type="term" value="F:ubiquitin protein ligase binding"/>
    <property type="evidence" value="ECO:0007669"/>
    <property type="project" value="InterPro"/>
</dbReference>
<dbReference type="Pfam" id="PF00888">
    <property type="entry name" value="Cullin"/>
    <property type="match status" value="1"/>
</dbReference>
<reference evidence="8 9" key="1">
    <citation type="submission" date="2015-06" db="EMBL/GenBank/DDBJ databases">
        <title>Talaromyces atroroseus IBT 11181 draft genome.</title>
        <authorList>
            <person name="Rasmussen K.B."/>
            <person name="Rasmussen S."/>
            <person name="Petersen B."/>
            <person name="Sicheritz-Ponten T."/>
            <person name="Mortensen U.H."/>
            <person name="Thrane U."/>
        </authorList>
    </citation>
    <scope>NUCLEOTIDE SEQUENCE [LARGE SCALE GENOMIC DNA]</scope>
    <source>
        <strain evidence="8 9">IBT 11181</strain>
    </source>
</reference>